<dbReference type="GeneID" id="106157842"/>
<comment type="subunit">
    <text evidence="14">Component of the phagocyte NADPH oxidase core complex/cytochrome b558 complex, composed of CYBB (heavy chain (beta)) and CYBA (light chain (alpha)). Component of the phagocyte NADPH oxidase complex composed of an obligatory core heterodimer formed by the membrane proteins CYBA and CYBB and the cytosolic regulatory subunits NCF1/p47-phox, NCF2/p67-phox, NCF4/p40-phox and the small GTPase RAC1 or RAC2. Interacts with NCF1 (via SH3 domain). Interacts with SH3PXD2A. Interacts with DUOX1, DUOX2 and TPO. Interacts with NOX4; this interaction mediates superoxide generation. Interacts with calprotectin (S100A8/9). Interacts with GBP7. Interacts with NOXO1. Forms a heterodimer with NOX3 and is essential for activity and cell membrane localization of NOX3. Interacts with NOX1.</text>
</comment>
<feature type="region of interest" description="Disordered" evidence="15">
    <location>
        <begin position="188"/>
        <end position="218"/>
    </location>
</feature>
<keyword evidence="6 16" id="KW-1133">Transmembrane helix</keyword>
<keyword evidence="7 16" id="KW-0472">Membrane</keyword>
<evidence type="ECO:0000256" key="6">
    <source>
        <dbReference type="ARBA" id="ARBA00022989"/>
    </source>
</evidence>
<dbReference type="Proteomes" id="UP000085678">
    <property type="component" value="Unplaced"/>
</dbReference>
<proteinExistence type="inferred from homology"/>
<feature type="transmembrane region" description="Helical" evidence="16">
    <location>
        <begin position="60"/>
        <end position="78"/>
    </location>
</feature>
<evidence type="ECO:0000256" key="4">
    <source>
        <dbReference type="ARBA" id="ARBA00022475"/>
    </source>
</evidence>
<dbReference type="PANTHER" id="PTHR15168:SF0">
    <property type="entry name" value="CYTOCHROME B-245 LIGHT CHAIN"/>
    <property type="match status" value="1"/>
</dbReference>
<evidence type="ECO:0000256" key="16">
    <source>
        <dbReference type="SAM" id="Phobius"/>
    </source>
</evidence>
<keyword evidence="17" id="KW-1185">Reference proteome</keyword>
<evidence type="ECO:0000256" key="1">
    <source>
        <dbReference type="ARBA" id="ARBA00004236"/>
    </source>
</evidence>
<evidence type="ECO:0000313" key="18">
    <source>
        <dbReference type="RefSeq" id="XP_013389064.1"/>
    </source>
</evidence>
<evidence type="ECO:0000256" key="10">
    <source>
        <dbReference type="ARBA" id="ARBA00031067"/>
    </source>
</evidence>
<dbReference type="GO" id="GO:0005886">
    <property type="term" value="C:plasma membrane"/>
    <property type="evidence" value="ECO:0007669"/>
    <property type="project" value="UniProtKB-SubCell"/>
</dbReference>
<evidence type="ECO:0000256" key="5">
    <source>
        <dbReference type="ARBA" id="ARBA00022692"/>
    </source>
</evidence>
<dbReference type="Pfam" id="PF05038">
    <property type="entry name" value="Cytochrom_B558a"/>
    <property type="match status" value="1"/>
</dbReference>
<dbReference type="OMA" id="WINIFIG"/>
<dbReference type="OrthoDB" id="2445232at2759"/>
<keyword evidence="4" id="KW-1003">Cell membrane</keyword>
<evidence type="ECO:0000256" key="11">
    <source>
        <dbReference type="ARBA" id="ARBA00031995"/>
    </source>
</evidence>
<dbReference type="PANTHER" id="PTHR15168">
    <property type="entry name" value="CYTOCHROME B-245 LIGHT CHAIN"/>
    <property type="match status" value="1"/>
</dbReference>
<comment type="subcellular location">
    <subcellularLocation>
        <location evidence="1">Cell membrane</location>
    </subcellularLocation>
</comment>
<feature type="compositionally biased region" description="Basic and acidic residues" evidence="15">
    <location>
        <begin position="206"/>
        <end position="218"/>
    </location>
</feature>
<protein>
    <recommendedName>
        <fullName evidence="3">Cytochrome b-245 light chain</fullName>
    </recommendedName>
    <alternativeName>
        <fullName evidence="11">Cytochrome b(558) alpha chain</fullName>
    </alternativeName>
    <alternativeName>
        <fullName evidence="10">Cytochrome b558 subunit alpha</fullName>
    </alternativeName>
    <alternativeName>
        <fullName evidence="13">Neutrophil cytochrome b 22 kDa polypeptide</fullName>
    </alternativeName>
    <alternativeName>
        <fullName evidence="12">Superoxide-generating NADPH oxidase light chain subunit</fullName>
    </alternativeName>
    <alternativeName>
        <fullName evidence="8">p22 phagocyte B-cytochrome</fullName>
    </alternativeName>
    <alternativeName>
        <fullName evidence="9">p22-phox</fullName>
    </alternativeName>
</protein>
<name>A0A1S3HVH8_LINAN</name>
<evidence type="ECO:0000256" key="13">
    <source>
        <dbReference type="ARBA" id="ARBA00033347"/>
    </source>
</evidence>
<accession>A0A1S3HVH8</accession>
<dbReference type="InterPro" id="IPR007732">
    <property type="entry name" value="Cyt_b558_asu"/>
</dbReference>
<dbReference type="STRING" id="7574.A0A1S3HVH8"/>
<evidence type="ECO:0000256" key="2">
    <source>
        <dbReference type="ARBA" id="ARBA00010590"/>
    </source>
</evidence>
<sequence>MSHMTSLRHFKTRLGFPFRISHRDVKASVEEGRRGKAKTTTLSGFKMGQIEWAMWANEQAMASAGVLLLGGIVGVSGIFKNWGIAVYGIVIAVLIIVFEYPRSQRRKGNTIERKFQHILTPAVAALGPVSRNYYVRFALYLLFCIPCYFILPTVLGGMCLLVTSIIYFVAAIKGEQWIPIKKTEESRRLQTLEPPSRPPPRTPVHARRDEARAAEQRI</sequence>
<feature type="transmembrane region" description="Helical" evidence="16">
    <location>
        <begin position="84"/>
        <end position="101"/>
    </location>
</feature>
<gene>
    <name evidence="18" type="primary">LOC106157842</name>
</gene>
<dbReference type="GO" id="GO:0020037">
    <property type="term" value="F:heme binding"/>
    <property type="evidence" value="ECO:0007669"/>
    <property type="project" value="InterPro"/>
</dbReference>
<evidence type="ECO:0000256" key="9">
    <source>
        <dbReference type="ARBA" id="ARBA00030298"/>
    </source>
</evidence>
<evidence type="ECO:0000256" key="15">
    <source>
        <dbReference type="SAM" id="MobiDB-lite"/>
    </source>
</evidence>
<dbReference type="InParanoid" id="A0A1S3HVH8"/>
<evidence type="ECO:0000256" key="12">
    <source>
        <dbReference type="ARBA" id="ARBA00032067"/>
    </source>
</evidence>
<dbReference type="RefSeq" id="XP_013389064.1">
    <property type="nucleotide sequence ID" value="XM_013533610.2"/>
</dbReference>
<evidence type="ECO:0000256" key="7">
    <source>
        <dbReference type="ARBA" id="ARBA00023136"/>
    </source>
</evidence>
<reference evidence="18" key="1">
    <citation type="submission" date="2025-08" db="UniProtKB">
        <authorList>
            <consortium name="RefSeq"/>
        </authorList>
    </citation>
    <scope>IDENTIFICATION</scope>
    <source>
        <tissue evidence="18">Gonads</tissue>
    </source>
</reference>
<evidence type="ECO:0000256" key="14">
    <source>
        <dbReference type="ARBA" id="ARBA00050017"/>
    </source>
</evidence>
<organism evidence="17 18">
    <name type="scientific">Lingula anatina</name>
    <name type="common">Brachiopod</name>
    <name type="synonym">Lingula unguis</name>
    <dbReference type="NCBI Taxonomy" id="7574"/>
    <lineage>
        <taxon>Eukaryota</taxon>
        <taxon>Metazoa</taxon>
        <taxon>Spiralia</taxon>
        <taxon>Lophotrochozoa</taxon>
        <taxon>Brachiopoda</taxon>
        <taxon>Linguliformea</taxon>
        <taxon>Lingulata</taxon>
        <taxon>Lingulida</taxon>
        <taxon>Linguloidea</taxon>
        <taxon>Lingulidae</taxon>
        <taxon>Lingula</taxon>
    </lineage>
</organism>
<dbReference type="AlphaFoldDB" id="A0A1S3HVH8"/>
<evidence type="ECO:0000313" key="17">
    <source>
        <dbReference type="Proteomes" id="UP000085678"/>
    </source>
</evidence>
<evidence type="ECO:0000256" key="8">
    <source>
        <dbReference type="ARBA" id="ARBA00030106"/>
    </source>
</evidence>
<keyword evidence="5 16" id="KW-0812">Transmembrane</keyword>
<evidence type="ECO:0000256" key="3">
    <source>
        <dbReference type="ARBA" id="ARBA00017733"/>
    </source>
</evidence>
<feature type="transmembrane region" description="Helical" evidence="16">
    <location>
        <begin position="149"/>
        <end position="172"/>
    </location>
</feature>
<dbReference type="KEGG" id="lak:106157842"/>
<comment type="similarity">
    <text evidence="2">Belongs to the p22phox family.</text>
</comment>